<accession>A0A3Q0R9C8</accession>
<dbReference type="Pfam" id="PF00021">
    <property type="entry name" value="UPAR_LY6"/>
    <property type="match status" value="1"/>
</dbReference>
<keyword evidence="5 8" id="KW-0732">Signal</keyword>
<dbReference type="GeneTree" id="ENSGT00940000163304"/>
<dbReference type="Proteomes" id="UP000261340">
    <property type="component" value="Unplaced"/>
</dbReference>
<keyword evidence="3" id="KW-1003">Cell membrane</keyword>
<feature type="signal peptide" evidence="8">
    <location>
        <begin position="1"/>
        <end position="18"/>
    </location>
</feature>
<dbReference type="SMART" id="SM00134">
    <property type="entry name" value="LU"/>
    <property type="match status" value="2"/>
</dbReference>
<dbReference type="STRING" id="61819.ENSACIP00000006518"/>
<dbReference type="SUPFAM" id="SSF57302">
    <property type="entry name" value="Snake toxin-like"/>
    <property type="match status" value="2"/>
</dbReference>
<evidence type="ECO:0000256" key="3">
    <source>
        <dbReference type="ARBA" id="ARBA00022475"/>
    </source>
</evidence>
<dbReference type="InterPro" id="IPR050918">
    <property type="entry name" value="CNF-like_PLA2_Inhibitor"/>
</dbReference>
<dbReference type="OMA" id="EEISCCQ"/>
<name>A0A3Q0R9C8_AMPCI</name>
<dbReference type="InterPro" id="IPR045860">
    <property type="entry name" value="Snake_toxin-like_sf"/>
</dbReference>
<feature type="domain" description="UPAR/Ly6" evidence="9">
    <location>
        <begin position="105"/>
        <end position="182"/>
    </location>
</feature>
<feature type="domain" description="UPAR/Ly6" evidence="9">
    <location>
        <begin position="19"/>
        <end position="103"/>
    </location>
</feature>
<evidence type="ECO:0000256" key="1">
    <source>
        <dbReference type="ARBA" id="ARBA00004236"/>
    </source>
</evidence>
<dbReference type="Ensembl" id="ENSACIT00000006716.1">
    <property type="protein sequence ID" value="ENSACIP00000006518.1"/>
    <property type="gene ID" value="ENSACIG00000005106.1"/>
</dbReference>
<feature type="chain" id="PRO_5018724900" description="UPAR/Ly6 domain-containing protein" evidence="8">
    <location>
        <begin position="19"/>
        <end position="194"/>
    </location>
</feature>
<dbReference type="InterPro" id="IPR035076">
    <property type="entry name" value="Toxin/TOLIP"/>
</dbReference>
<evidence type="ECO:0000256" key="2">
    <source>
        <dbReference type="ARBA" id="ARBA00004613"/>
    </source>
</evidence>
<dbReference type="AlphaFoldDB" id="A0A3Q0R9C8"/>
<comment type="subcellular location">
    <subcellularLocation>
        <location evidence="1">Cell membrane</location>
    </subcellularLocation>
    <subcellularLocation>
        <location evidence="2">Secreted</location>
    </subcellularLocation>
</comment>
<dbReference type="Gene3D" id="2.10.60.10">
    <property type="entry name" value="CD59"/>
    <property type="match status" value="2"/>
</dbReference>
<evidence type="ECO:0000256" key="4">
    <source>
        <dbReference type="ARBA" id="ARBA00022525"/>
    </source>
</evidence>
<dbReference type="GO" id="GO:0005886">
    <property type="term" value="C:plasma membrane"/>
    <property type="evidence" value="ECO:0007669"/>
    <property type="project" value="UniProtKB-SubCell"/>
</dbReference>
<sequence>MQILVLIFGTVLLSNACALECYECPTEISGICSQTTECPSSVLFYSGSISSNFKFKFCTAAEDCVNGSVNIGSGNTVLTSKCCSSDLCNSQDAPDGGILSPNGKQCFQCNGQDCTKTLNCAGNEDNCIKVTGAGVNVKGCVSEQICSSKQIAQLMTFSGAVLSCCQGHLCNSASSTTAYFLLMVAPLISLLWFY</sequence>
<evidence type="ECO:0000256" key="6">
    <source>
        <dbReference type="ARBA" id="ARBA00023136"/>
    </source>
</evidence>
<reference evidence="10" key="2">
    <citation type="submission" date="2025-09" db="UniProtKB">
        <authorList>
            <consortium name="Ensembl"/>
        </authorList>
    </citation>
    <scope>IDENTIFICATION</scope>
</reference>
<organism evidence="10 11">
    <name type="scientific">Amphilophus citrinellus</name>
    <name type="common">Midas cichlid</name>
    <name type="synonym">Cichlasoma citrinellum</name>
    <dbReference type="NCBI Taxonomy" id="61819"/>
    <lineage>
        <taxon>Eukaryota</taxon>
        <taxon>Metazoa</taxon>
        <taxon>Chordata</taxon>
        <taxon>Craniata</taxon>
        <taxon>Vertebrata</taxon>
        <taxon>Euteleostomi</taxon>
        <taxon>Actinopterygii</taxon>
        <taxon>Neopterygii</taxon>
        <taxon>Teleostei</taxon>
        <taxon>Neoteleostei</taxon>
        <taxon>Acanthomorphata</taxon>
        <taxon>Ovalentaria</taxon>
        <taxon>Cichlomorphae</taxon>
        <taxon>Cichliformes</taxon>
        <taxon>Cichlidae</taxon>
        <taxon>New World cichlids</taxon>
        <taxon>Cichlasomatinae</taxon>
        <taxon>Heroini</taxon>
        <taxon>Amphilophus</taxon>
    </lineage>
</organism>
<dbReference type="InterPro" id="IPR016054">
    <property type="entry name" value="LY6_UPA_recep-like"/>
</dbReference>
<evidence type="ECO:0000259" key="9">
    <source>
        <dbReference type="SMART" id="SM00134"/>
    </source>
</evidence>
<keyword evidence="11" id="KW-1185">Reference proteome</keyword>
<keyword evidence="6" id="KW-0472">Membrane</keyword>
<dbReference type="Pfam" id="PF00087">
    <property type="entry name" value="Toxin_TOLIP"/>
    <property type="match status" value="1"/>
</dbReference>
<protein>
    <recommendedName>
        <fullName evidence="9">UPAR/Ly6 domain-containing protein</fullName>
    </recommendedName>
</protein>
<dbReference type="PANTHER" id="PTHR20914:SF9">
    <property type="entry name" value="COILED, ISOFORM A"/>
    <property type="match status" value="1"/>
</dbReference>
<dbReference type="GO" id="GO:0005576">
    <property type="term" value="C:extracellular region"/>
    <property type="evidence" value="ECO:0007669"/>
    <property type="project" value="UniProtKB-SubCell"/>
</dbReference>
<keyword evidence="7" id="KW-0325">Glycoprotein</keyword>
<evidence type="ECO:0000256" key="8">
    <source>
        <dbReference type="SAM" id="SignalP"/>
    </source>
</evidence>
<evidence type="ECO:0000256" key="7">
    <source>
        <dbReference type="ARBA" id="ARBA00023180"/>
    </source>
</evidence>
<evidence type="ECO:0000313" key="10">
    <source>
        <dbReference type="Ensembl" id="ENSACIP00000006518.1"/>
    </source>
</evidence>
<reference evidence="10" key="1">
    <citation type="submission" date="2025-08" db="UniProtKB">
        <authorList>
            <consortium name="Ensembl"/>
        </authorList>
    </citation>
    <scope>IDENTIFICATION</scope>
</reference>
<keyword evidence="4" id="KW-0964">Secreted</keyword>
<dbReference type="PANTHER" id="PTHR20914">
    <property type="entry name" value="LY6/PLAUR DOMAIN-CONTAINING PROTEIN 8"/>
    <property type="match status" value="1"/>
</dbReference>
<evidence type="ECO:0000256" key="5">
    <source>
        <dbReference type="ARBA" id="ARBA00022729"/>
    </source>
</evidence>
<evidence type="ECO:0000313" key="11">
    <source>
        <dbReference type="Proteomes" id="UP000261340"/>
    </source>
</evidence>
<proteinExistence type="predicted"/>